<gene>
    <name evidence="1" type="ORF">GZ78_24465</name>
</gene>
<dbReference type="AlphaFoldDB" id="A0A081N9B4"/>
<reference evidence="1 2" key="1">
    <citation type="submission" date="2014-06" db="EMBL/GenBank/DDBJ databases">
        <title>Whole Genome Sequences of Three Symbiotic Endozoicomonas Bacteria.</title>
        <authorList>
            <person name="Neave M.J."/>
            <person name="Apprill A."/>
            <person name="Voolstra C.R."/>
        </authorList>
    </citation>
    <scope>NUCLEOTIDE SEQUENCE [LARGE SCALE GENOMIC DNA]</scope>
    <source>
        <strain evidence="1 2">DSM 25634</strain>
    </source>
</reference>
<dbReference type="STRING" id="1137799.GZ78_24465"/>
<name>A0A081N9B4_9GAMM</name>
<evidence type="ECO:0000313" key="1">
    <source>
        <dbReference type="EMBL" id="KEQ15037.1"/>
    </source>
</evidence>
<dbReference type="EMBL" id="JOKH01000007">
    <property type="protein sequence ID" value="KEQ15037.1"/>
    <property type="molecule type" value="Genomic_DNA"/>
</dbReference>
<comment type="caution">
    <text evidence="1">The sequence shown here is derived from an EMBL/GenBank/DDBJ whole genome shotgun (WGS) entry which is preliminary data.</text>
</comment>
<evidence type="ECO:0008006" key="3">
    <source>
        <dbReference type="Google" id="ProtNLM"/>
    </source>
</evidence>
<proteinExistence type="predicted"/>
<sequence>MISLLHQRVLDGCQFIIATHSPILLSYPNAVIYEVRDNGLEPVEYEDTDTYAVTRRFLNNYSAMLEILMEE</sequence>
<evidence type="ECO:0000313" key="2">
    <source>
        <dbReference type="Proteomes" id="UP000028073"/>
    </source>
</evidence>
<protein>
    <recommendedName>
        <fullName evidence="3">ATPase AAA-type core domain-containing protein</fullName>
    </recommendedName>
</protein>
<dbReference type="Proteomes" id="UP000028073">
    <property type="component" value="Unassembled WGS sequence"/>
</dbReference>
<keyword evidence="2" id="KW-1185">Reference proteome</keyword>
<dbReference type="eggNOG" id="COG3910">
    <property type="taxonomic scope" value="Bacteria"/>
</dbReference>
<organism evidence="1 2">
    <name type="scientific">Endozoicomonas numazuensis</name>
    <dbReference type="NCBI Taxonomy" id="1137799"/>
    <lineage>
        <taxon>Bacteria</taxon>
        <taxon>Pseudomonadati</taxon>
        <taxon>Pseudomonadota</taxon>
        <taxon>Gammaproteobacteria</taxon>
        <taxon>Oceanospirillales</taxon>
        <taxon>Endozoicomonadaceae</taxon>
        <taxon>Endozoicomonas</taxon>
    </lineage>
</organism>
<dbReference type="RefSeq" id="WP_051786465.1">
    <property type="nucleotide sequence ID" value="NZ_JOKH01000007.1"/>
</dbReference>
<accession>A0A081N9B4</accession>